<evidence type="ECO:0000313" key="1">
    <source>
        <dbReference type="EMBL" id="JAE32254.1"/>
    </source>
</evidence>
<proteinExistence type="predicted"/>
<dbReference type="AlphaFoldDB" id="A0A0A9H8W2"/>
<sequence length="117" mass="13244">MTHHCSSACAESNMAIDDSCLCSTRYLFARNMTSFGRLVVTYLSTITYSYTFVHYRSRDRPTTSCCFPHAIMHARNSNVHVHDCLRSPLKMATGANYLMGVDTGAKFCPRAWAWISF</sequence>
<reference evidence="1" key="2">
    <citation type="journal article" date="2015" name="Data Brief">
        <title>Shoot transcriptome of the giant reed, Arundo donax.</title>
        <authorList>
            <person name="Barrero R.A."/>
            <person name="Guerrero F.D."/>
            <person name="Moolhuijzen P."/>
            <person name="Goolsby J.A."/>
            <person name="Tidwell J."/>
            <person name="Bellgard S.E."/>
            <person name="Bellgard M.I."/>
        </authorList>
    </citation>
    <scope>NUCLEOTIDE SEQUENCE</scope>
    <source>
        <tissue evidence="1">Shoot tissue taken approximately 20 cm above the soil surface</tissue>
    </source>
</reference>
<protein>
    <submittedName>
        <fullName evidence="1">Uncharacterized protein</fullName>
    </submittedName>
</protein>
<organism evidence="1">
    <name type="scientific">Arundo donax</name>
    <name type="common">Giant reed</name>
    <name type="synonym">Donax arundinaceus</name>
    <dbReference type="NCBI Taxonomy" id="35708"/>
    <lineage>
        <taxon>Eukaryota</taxon>
        <taxon>Viridiplantae</taxon>
        <taxon>Streptophyta</taxon>
        <taxon>Embryophyta</taxon>
        <taxon>Tracheophyta</taxon>
        <taxon>Spermatophyta</taxon>
        <taxon>Magnoliopsida</taxon>
        <taxon>Liliopsida</taxon>
        <taxon>Poales</taxon>
        <taxon>Poaceae</taxon>
        <taxon>PACMAD clade</taxon>
        <taxon>Arundinoideae</taxon>
        <taxon>Arundineae</taxon>
        <taxon>Arundo</taxon>
    </lineage>
</organism>
<accession>A0A0A9H8W2</accession>
<dbReference type="EMBL" id="GBRH01165642">
    <property type="protein sequence ID" value="JAE32254.1"/>
    <property type="molecule type" value="Transcribed_RNA"/>
</dbReference>
<reference evidence="1" key="1">
    <citation type="submission" date="2014-09" db="EMBL/GenBank/DDBJ databases">
        <authorList>
            <person name="Magalhaes I.L.F."/>
            <person name="Oliveira U."/>
            <person name="Santos F.R."/>
            <person name="Vidigal T.H.D.A."/>
            <person name="Brescovit A.D."/>
            <person name="Santos A.J."/>
        </authorList>
    </citation>
    <scope>NUCLEOTIDE SEQUENCE</scope>
    <source>
        <tissue evidence="1">Shoot tissue taken approximately 20 cm above the soil surface</tissue>
    </source>
</reference>
<name>A0A0A9H8W2_ARUDO</name>